<dbReference type="Gene3D" id="3.40.50.300">
    <property type="entry name" value="P-loop containing nucleotide triphosphate hydrolases"/>
    <property type="match status" value="1"/>
</dbReference>
<keyword evidence="4 6" id="KW-0067">ATP-binding</keyword>
<dbReference type="SMART" id="SM00382">
    <property type="entry name" value="AAA"/>
    <property type="match status" value="1"/>
</dbReference>
<dbReference type="PANTHER" id="PTHR42798">
    <property type="entry name" value="LIPOPROTEIN-RELEASING SYSTEM ATP-BINDING PROTEIN LOLD"/>
    <property type="match status" value="1"/>
</dbReference>
<dbReference type="InterPro" id="IPR017911">
    <property type="entry name" value="MacB-like_ATP-bd"/>
</dbReference>
<dbReference type="RefSeq" id="WP_125554176.1">
    <property type="nucleotide sequence ID" value="NZ_RBVX01000002.1"/>
</dbReference>
<proteinExistence type="inferred from homology"/>
<dbReference type="PROSITE" id="PS50893">
    <property type="entry name" value="ABC_TRANSPORTER_2"/>
    <property type="match status" value="1"/>
</dbReference>
<dbReference type="CDD" id="cd03255">
    <property type="entry name" value="ABC_MJ0796_LolCDE_FtsE"/>
    <property type="match status" value="1"/>
</dbReference>
<evidence type="ECO:0000256" key="3">
    <source>
        <dbReference type="ARBA" id="ARBA00022741"/>
    </source>
</evidence>
<dbReference type="PANTHER" id="PTHR42798:SF7">
    <property type="entry name" value="ALPHA-D-RIBOSE 1-METHYLPHOSPHONATE 5-TRIPHOSPHATE SYNTHASE SUBUNIT PHNL"/>
    <property type="match status" value="1"/>
</dbReference>
<comment type="similarity">
    <text evidence="1">Belongs to the ABC transporter superfamily.</text>
</comment>
<dbReference type="GO" id="GO:0005524">
    <property type="term" value="F:ATP binding"/>
    <property type="evidence" value="ECO:0007669"/>
    <property type="project" value="UniProtKB-KW"/>
</dbReference>
<keyword evidence="7" id="KW-1185">Reference proteome</keyword>
<dbReference type="InterPro" id="IPR027417">
    <property type="entry name" value="P-loop_NTPase"/>
</dbReference>
<sequence length="253" mass="28076">MTYSVVDVRNVDKVYGKKNENKYRALQDISFSIHEGEFIGIMGASGSGKTTLLNVISTLDKVTQGDIEIAGTNITAMNQDALAEFRAQKLGFIFQDFNLLESMTVYENIALPLFLQNITGKKGKERVEEVADILDIKNILDKYPAIISGGQKQRTAAARALVHNPNIILADEPTGALDSNNAASLLETLKQLNEDHNVSIMMVTHDALSASYCQRILFLEDGDLYKEVQRTGTREEFFKEILDELAEAGKKKL</sequence>
<evidence type="ECO:0000256" key="4">
    <source>
        <dbReference type="ARBA" id="ARBA00022840"/>
    </source>
</evidence>
<keyword evidence="2" id="KW-0813">Transport</keyword>
<evidence type="ECO:0000313" key="6">
    <source>
        <dbReference type="EMBL" id="RSL34748.1"/>
    </source>
</evidence>
<name>A0A3R9QNE8_9BACI</name>
<keyword evidence="3" id="KW-0547">Nucleotide-binding</keyword>
<evidence type="ECO:0000259" key="5">
    <source>
        <dbReference type="PROSITE" id="PS50893"/>
    </source>
</evidence>
<accession>A0A3R9QNE8</accession>
<dbReference type="FunFam" id="3.40.50.300:FF:000032">
    <property type="entry name" value="Export ABC transporter ATP-binding protein"/>
    <property type="match status" value="1"/>
</dbReference>
<evidence type="ECO:0000313" key="7">
    <source>
        <dbReference type="Proteomes" id="UP000275076"/>
    </source>
</evidence>
<dbReference type="EMBL" id="RBVX01000002">
    <property type="protein sequence ID" value="RSL34748.1"/>
    <property type="molecule type" value="Genomic_DNA"/>
</dbReference>
<dbReference type="AlphaFoldDB" id="A0A3R9QNE8"/>
<dbReference type="InterPro" id="IPR003439">
    <property type="entry name" value="ABC_transporter-like_ATP-bd"/>
</dbReference>
<dbReference type="GO" id="GO:0098796">
    <property type="term" value="C:membrane protein complex"/>
    <property type="evidence" value="ECO:0007669"/>
    <property type="project" value="UniProtKB-ARBA"/>
</dbReference>
<dbReference type="OrthoDB" id="9791546at2"/>
<gene>
    <name evidence="6" type="ORF">D7Z54_02600</name>
</gene>
<protein>
    <submittedName>
        <fullName evidence="6">ABC transporter ATP-binding protein</fullName>
    </submittedName>
</protein>
<dbReference type="GO" id="GO:0022857">
    <property type="term" value="F:transmembrane transporter activity"/>
    <property type="evidence" value="ECO:0007669"/>
    <property type="project" value="UniProtKB-ARBA"/>
</dbReference>
<evidence type="ECO:0000256" key="1">
    <source>
        <dbReference type="ARBA" id="ARBA00005417"/>
    </source>
</evidence>
<feature type="domain" description="ABC transporter" evidence="5">
    <location>
        <begin position="6"/>
        <end position="246"/>
    </location>
</feature>
<comment type="caution">
    <text evidence="6">The sequence shown here is derived from an EMBL/GenBank/DDBJ whole genome shotgun (WGS) entry which is preliminary data.</text>
</comment>
<organism evidence="6 7">
    <name type="scientific">Salibacterium salarium</name>
    <dbReference type="NCBI Taxonomy" id="284579"/>
    <lineage>
        <taxon>Bacteria</taxon>
        <taxon>Bacillati</taxon>
        <taxon>Bacillota</taxon>
        <taxon>Bacilli</taxon>
        <taxon>Bacillales</taxon>
        <taxon>Bacillaceae</taxon>
    </lineage>
</organism>
<dbReference type="Pfam" id="PF00005">
    <property type="entry name" value="ABC_tran"/>
    <property type="match status" value="1"/>
</dbReference>
<evidence type="ECO:0000256" key="2">
    <source>
        <dbReference type="ARBA" id="ARBA00022448"/>
    </source>
</evidence>
<dbReference type="GO" id="GO:0016887">
    <property type="term" value="F:ATP hydrolysis activity"/>
    <property type="evidence" value="ECO:0007669"/>
    <property type="project" value="InterPro"/>
</dbReference>
<dbReference type="SUPFAM" id="SSF52540">
    <property type="entry name" value="P-loop containing nucleoside triphosphate hydrolases"/>
    <property type="match status" value="1"/>
</dbReference>
<dbReference type="InterPro" id="IPR003593">
    <property type="entry name" value="AAA+_ATPase"/>
</dbReference>
<reference evidence="6 7" key="1">
    <citation type="submission" date="2018-10" db="EMBL/GenBank/DDBJ databases">
        <title>Draft genome sequence of Bacillus salarius IM0101, isolated from a hypersaline soil in Inner Mongolia, China.</title>
        <authorList>
            <person name="Yamprayoonswat W."/>
            <person name="Boonvisut S."/>
            <person name="Jumpathong W."/>
            <person name="Sittihan S."/>
            <person name="Ruangsuj P."/>
            <person name="Wanthongcharoen S."/>
            <person name="Thongpramul N."/>
            <person name="Pimmason S."/>
            <person name="Yu B."/>
            <person name="Yasawong M."/>
        </authorList>
    </citation>
    <scope>NUCLEOTIDE SEQUENCE [LARGE SCALE GENOMIC DNA]</scope>
    <source>
        <strain evidence="6 7">IM0101</strain>
    </source>
</reference>
<dbReference type="Proteomes" id="UP000275076">
    <property type="component" value="Unassembled WGS sequence"/>
</dbReference>